<dbReference type="GO" id="GO:0016787">
    <property type="term" value="F:hydrolase activity"/>
    <property type="evidence" value="ECO:0007669"/>
    <property type="project" value="UniProtKB-KW"/>
</dbReference>
<dbReference type="GO" id="GO:0016020">
    <property type="term" value="C:membrane"/>
    <property type="evidence" value="ECO:0007669"/>
    <property type="project" value="TreeGrafter"/>
</dbReference>
<dbReference type="PANTHER" id="PTHR43798:SF33">
    <property type="entry name" value="HYDROLASE, PUTATIVE (AFU_ORTHOLOGUE AFUA_2G14860)-RELATED"/>
    <property type="match status" value="1"/>
</dbReference>
<evidence type="ECO:0000259" key="2">
    <source>
        <dbReference type="Pfam" id="PF12697"/>
    </source>
</evidence>
<keyword evidence="3" id="KW-0378">Hydrolase</keyword>
<reference evidence="3 4" key="1">
    <citation type="submission" date="2018-08" db="EMBL/GenBank/DDBJ databases">
        <title>Pseudooceanicola sediminis CY03 in the family Rhodobacteracea.</title>
        <authorList>
            <person name="Zhang Y.-J."/>
        </authorList>
    </citation>
    <scope>NUCLEOTIDE SEQUENCE [LARGE SCALE GENOMIC DNA]</scope>
    <source>
        <strain evidence="3 4">CY03</strain>
    </source>
</reference>
<dbReference type="EMBL" id="QWJJ01000016">
    <property type="protein sequence ID" value="RII37528.1"/>
    <property type="molecule type" value="Genomic_DNA"/>
</dbReference>
<gene>
    <name evidence="3" type="ORF">DL237_16725</name>
</gene>
<dbReference type="PRINTS" id="PR00412">
    <property type="entry name" value="EPOXHYDRLASE"/>
</dbReference>
<dbReference type="Pfam" id="PF12697">
    <property type="entry name" value="Abhydrolase_6"/>
    <property type="match status" value="1"/>
</dbReference>
<dbReference type="Gene3D" id="3.40.50.1820">
    <property type="entry name" value="alpha/beta hydrolase"/>
    <property type="match status" value="1"/>
</dbReference>
<dbReference type="SUPFAM" id="SSF53474">
    <property type="entry name" value="alpha/beta-Hydrolases"/>
    <property type="match status" value="1"/>
</dbReference>
<feature type="domain" description="AB hydrolase-1" evidence="2">
    <location>
        <begin position="71"/>
        <end position="306"/>
    </location>
</feature>
<protein>
    <submittedName>
        <fullName evidence="3">Alpha/beta hydrolase</fullName>
    </submittedName>
</protein>
<dbReference type="InterPro" id="IPR029058">
    <property type="entry name" value="AB_hydrolase_fold"/>
</dbReference>
<organism evidence="3 4">
    <name type="scientific">Pseudooceanicola sediminis</name>
    <dbReference type="NCBI Taxonomy" id="2211117"/>
    <lineage>
        <taxon>Bacteria</taxon>
        <taxon>Pseudomonadati</taxon>
        <taxon>Pseudomonadota</taxon>
        <taxon>Alphaproteobacteria</taxon>
        <taxon>Rhodobacterales</taxon>
        <taxon>Paracoccaceae</taxon>
        <taxon>Pseudooceanicola</taxon>
    </lineage>
</organism>
<evidence type="ECO:0000313" key="3">
    <source>
        <dbReference type="EMBL" id="RII37528.1"/>
    </source>
</evidence>
<dbReference type="PANTHER" id="PTHR43798">
    <property type="entry name" value="MONOACYLGLYCEROL LIPASE"/>
    <property type="match status" value="1"/>
</dbReference>
<dbReference type="InterPro" id="IPR000073">
    <property type="entry name" value="AB_hydrolase_1"/>
</dbReference>
<comment type="caution">
    <text evidence="3">The sequence shown here is derived from an EMBL/GenBank/DDBJ whole genome shotgun (WGS) entry which is preliminary data.</text>
</comment>
<keyword evidence="1" id="KW-0472">Membrane</keyword>
<dbReference type="PRINTS" id="PR00111">
    <property type="entry name" value="ABHYDROLASE"/>
</dbReference>
<feature type="transmembrane region" description="Helical" evidence="1">
    <location>
        <begin position="6"/>
        <end position="25"/>
    </location>
</feature>
<proteinExistence type="predicted"/>
<keyword evidence="1" id="KW-0812">Transmembrane</keyword>
<dbReference type="InterPro" id="IPR000639">
    <property type="entry name" value="Epox_hydrolase-like"/>
</dbReference>
<dbReference type="AlphaFoldDB" id="A0A399IWG5"/>
<keyword evidence="1" id="KW-1133">Transmembrane helix</keyword>
<keyword evidence="4" id="KW-1185">Reference proteome</keyword>
<dbReference type="Proteomes" id="UP000265848">
    <property type="component" value="Unassembled WGS sequence"/>
</dbReference>
<evidence type="ECO:0000313" key="4">
    <source>
        <dbReference type="Proteomes" id="UP000265848"/>
    </source>
</evidence>
<sequence length="326" mass="34531">MAGGQVTLWWGLGAALVLLILFPVVQEARRTSVASLRRRQRATSGAFASLSQGITHYRWHGPKDDPDAPVLVMVHGLTTSSYVWDAMIPGLVDAGVRVLTYDLYGRGLSDRPHGRQDRYFFKRQILDLLDSQGLTAPVTLVGYSLGGGIAAAFAAARPAQVASLILIAPAGFGDTPSRFAEFTRKTPILGTWANMVLGDAELRSKVGRGAPSVVPDIAARQLAEIGTRGLLRSVLSTRRFMLSEDLSSEHEAFAAFGLPVLAIWAEGDRVVPLRASDALAQANPAAQQVVIAQAGHGMVHTHPAQVTAPIIAFLSGAPTAGVETGA</sequence>
<evidence type="ECO:0000256" key="1">
    <source>
        <dbReference type="SAM" id="Phobius"/>
    </source>
</evidence>
<dbReference type="InterPro" id="IPR050266">
    <property type="entry name" value="AB_hydrolase_sf"/>
</dbReference>
<name>A0A399IWG5_9RHOB</name>
<accession>A0A399IWG5</accession>